<comment type="caution">
    <text evidence="2">The sequence shown here is derived from an EMBL/GenBank/DDBJ whole genome shotgun (WGS) entry which is preliminary data.</text>
</comment>
<keyword evidence="1" id="KW-0472">Membrane</keyword>
<organism evidence="2 3">
    <name type="scientific">Agaricus bisporus var. burnettii</name>
    <dbReference type="NCBI Taxonomy" id="192524"/>
    <lineage>
        <taxon>Eukaryota</taxon>
        <taxon>Fungi</taxon>
        <taxon>Dikarya</taxon>
        <taxon>Basidiomycota</taxon>
        <taxon>Agaricomycotina</taxon>
        <taxon>Agaricomycetes</taxon>
        <taxon>Agaricomycetidae</taxon>
        <taxon>Agaricales</taxon>
        <taxon>Agaricineae</taxon>
        <taxon>Agaricaceae</taxon>
        <taxon>Agaricus</taxon>
    </lineage>
</organism>
<feature type="transmembrane region" description="Helical" evidence="1">
    <location>
        <begin position="42"/>
        <end position="61"/>
    </location>
</feature>
<protein>
    <submittedName>
        <fullName evidence="2">Uncharacterized protein</fullName>
    </submittedName>
</protein>
<dbReference type="EMBL" id="JABXXO010000007">
    <property type="protein sequence ID" value="KAF7773479.1"/>
    <property type="molecule type" value="Genomic_DNA"/>
</dbReference>
<evidence type="ECO:0000256" key="1">
    <source>
        <dbReference type="SAM" id="Phobius"/>
    </source>
</evidence>
<reference evidence="2 3" key="1">
    <citation type="journal article" name="Sci. Rep.">
        <title>Telomere-to-telomere assembled and centromere annotated genomes of the two main subspecies of the button mushroom Agaricus bisporus reveal especially polymorphic chromosome ends.</title>
        <authorList>
            <person name="Sonnenberg A.S.M."/>
            <person name="Sedaghat-Telgerd N."/>
            <person name="Lavrijssen B."/>
            <person name="Ohm R.A."/>
            <person name="Hendrickx P.M."/>
            <person name="Scholtmeijer K."/>
            <person name="Baars J.J.P."/>
            <person name="van Peer A."/>
        </authorList>
    </citation>
    <scope>NUCLEOTIDE SEQUENCE [LARGE SCALE GENOMIC DNA]</scope>
    <source>
        <strain evidence="2 3">H119_p4</strain>
    </source>
</reference>
<proteinExistence type="predicted"/>
<name>A0A8H7F260_AGABI</name>
<gene>
    <name evidence="2" type="ORF">Agabi119p4_5646</name>
</gene>
<feature type="transmembrane region" description="Helical" evidence="1">
    <location>
        <begin position="12"/>
        <end position="36"/>
    </location>
</feature>
<keyword evidence="1" id="KW-1133">Transmembrane helix</keyword>
<keyword evidence="1" id="KW-0812">Transmembrane</keyword>
<accession>A0A8H7F260</accession>
<dbReference type="Proteomes" id="UP000629468">
    <property type="component" value="Unassembled WGS sequence"/>
</dbReference>
<evidence type="ECO:0000313" key="2">
    <source>
        <dbReference type="EMBL" id="KAF7773479.1"/>
    </source>
</evidence>
<sequence length="78" mass="8668">MLSSKFGAFLKHSRFITCFTWVLCLSFLGIPLLRIIPPQTLFEFPCGVWVFAGTSYIDLLGGRIGWGMILSASGSQCY</sequence>
<dbReference type="AlphaFoldDB" id="A0A8H7F260"/>
<evidence type="ECO:0000313" key="3">
    <source>
        <dbReference type="Proteomes" id="UP000629468"/>
    </source>
</evidence>